<evidence type="ECO:0000313" key="1">
    <source>
        <dbReference type="EMBL" id="XPM66977.1"/>
    </source>
</evidence>
<keyword evidence="2" id="KW-1185">Reference proteome</keyword>
<organism evidence="1 2">
    <name type="scientific">Desertifilum tharense IPPAS B-1220</name>
    <dbReference type="NCBI Taxonomy" id="1781255"/>
    <lineage>
        <taxon>Bacteria</taxon>
        <taxon>Bacillati</taxon>
        <taxon>Cyanobacteriota</taxon>
        <taxon>Cyanophyceae</taxon>
        <taxon>Desertifilales</taxon>
        <taxon>Desertifilaceae</taxon>
        <taxon>Desertifilum</taxon>
    </lineage>
</organism>
<dbReference type="Proteomes" id="UP000095472">
    <property type="component" value="Chromosome"/>
</dbReference>
<protein>
    <submittedName>
        <fullName evidence="1">WD40 repeat domain-containing protein</fullName>
    </submittedName>
</protein>
<proteinExistence type="predicted"/>
<name>A0ACD5H1Q0_9CYAN</name>
<gene>
    <name evidence="1" type="ORF">BH720_018565</name>
</gene>
<accession>A0ACD5H1Q0</accession>
<sequence>MKNRKIIHLWDTATAQEQILPGHRTNITSLIFSPDSQAIASTSWDDTFKLWNIATGREIRTFKGHQSDVTHVIFSPDGQTITSASTDRTVRIWRVLDFEALMALSCNWIELYLSSYPEKRPLCEGYLPPTLEDRPLEARRNRIGIRF</sequence>
<reference evidence="1 2" key="1">
    <citation type="journal article" date="2016" name="Genome Announc.">
        <title>Draft Genome Sequence of the Thermotolerant Cyanobacterium Desertifilum sp. IPPAS B-1220.</title>
        <authorList>
            <person name="Mironov K.S."/>
            <person name="Sinetova M.A."/>
            <person name="Bolatkhan K."/>
            <person name="Zayadan B.K."/>
            <person name="Ustinova V.V."/>
            <person name="Kupriyanova E.V."/>
            <person name="Skrypnik A.N."/>
            <person name="Gogoleva N.E."/>
            <person name="Gogolev Y.V."/>
            <person name="Los D.A."/>
        </authorList>
    </citation>
    <scope>NUCLEOTIDE SEQUENCE [LARGE SCALE GENOMIC DNA]</scope>
    <source>
        <strain evidence="1 2">IPPAS B-1220</strain>
    </source>
</reference>
<dbReference type="EMBL" id="CP182909">
    <property type="protein sequence ID" value="XPM66977.1"/>
    <property type="molecule type" value="Genomic_DNA"/>
</dbReference>
<evidence type="ECO:0000313" key="2">
    <source>
        <dbReference type="Proteomes" id="UP000095472"/>
    </source>
</evidence>